<comment type="cofactor">
    <cofactor evidence="7">
        <name>Zn(2+)</name>
        <dbReference type="ChEBI" id="CHEBI:29105"/>
    </cofactor>
    <text evidence="7">Binds 1 zinc ion per subunit.</text>
</comment>
<evidence type="ECO:0000256" key="4">
    <source>
        <dbReference type="ARBA" id="ARBA00022833"/>
    </source>
</evidence>
<keyword evidence="8" id="KW-0472">Membrane</keyword>
<sequence length="495" mass="53564">MAQNFDPAAATAAYLAQLPPEAHARASAYTHGGHWLLLWGTLVALLVAFLIVRSGALTALRRKIEGRRSRPILASFLVGVVYLVVDSLLSLPWAAYSQWWRQKQYGLTSQAFPGWLGEGAISLAITAVIGGLFFTALYALIRKAPRTWWLWGGGLTAVFIAAAMLLAPLYIEPIFNKYTPAPAGPVRDEVVAMARQVGVPSDKIFIYDGSKQSNAYTANVSGLFGSARVAMSDTMFKKGADIAEVRGVVGHEMGHYARHHSLWIAGVMSLLAVLAFFLVDRLFAPAARLLGGEEIRGVADPAGLPVLSAVMTVLFLLATPVTSSLIRIAESDADHYSLSHFNEPDGLSKALVKTIEYRAATPGRLEEIIFYDHPAVGRRIQRAMEWKAAHPKPTVALDLDARASFSDHLVVFPRMPVGMDGIALRADGSWFERHDFGWSKGRYAIADGKLCLTEERGSRRCYAIGRAASGWTLAQDAGAPVAVTLEPIAQAATPG</sequence>
<dbReference type="EMBL" id="QDKQ01000056">
    <property type="protein sequence ID" value="PVM86463.1"/>
    <property type="molecule type" value="Genomic_DNA"/>
</dbReference>
<evidence type="ECO:0000256" key="7">
    <source>
        <dbReference type="PIRSR" id="PIRSR627057-2"/>
    </source>
</evidence>
<evidence type="ECO:0000256" key="1">
    <source>
        <dbReference type="ARBA" id="ARBA00022670"/>
    </source>
</evidence>
<dbReference type="GO" id="GO:0071586">
    <property type="term" value="P:CAAX-box protein processing"/>
    <property type="evidence" value="ECO:0007669"/>
    <property type="project" value="InterPro"/>
</dbReference>
<feature type="transmembrane region" description="Helical" evidence="8">
    <location>
        <begin position="148"/>
        <end position="171"/>
    </location>
</feature>
<evidence type="ECO:0000256" key="3">
    <source>
        <dbReference type="ARBA" id="ARBA00022801"/>
    </source>
</evidence>
<name>A0A2T9JRZ0_9CAUL</name>
<evidence type="ECO:0000259" key="10">
    <source>
        <dbReference type="Pfam" id="PF16491"/>
    </source>
</evidence>
<evidence type="ECO:0000256" key="2">
    <source>
        <dbReference type="ARBA" id="ARBA00022723"/>
    </source>
</evidence>
<evidence type="ECO:0000256" key="6">
    <source>
        <dbReference type="PIRSR" id="PIRSR627057-1"/>
    </source>
</evidence>
<dbReference type="Pfam" id="PF01435">
    <property type="entry name" value="Peptidase_M48"/>
    <property type="match status" value="1"/>
</dbReference>
<feature type="domain" description="Peptidase M48" evidence="9">
    <location>
        <begin position="183"/>
        <end position="386"/>
    </location>
</feature>
<dbReference type="CDD" id="cd07343">
    <property type="entry name" value="M48A_Zmpste24p_like"/>
    <property type="match status" value="1"/>
</dbReference>
<proteinExistence type="predicted"/>
<dbReference type="InterPro" id="IPR027057">
    <property type="entry name" value="CAXX_Prtase_1"/>
</dbReference>
<dbReference type="GO" id="GO:0004222">
    <property type="term" value="F:metalloendopeptidase activity"/>
    <property type="evidence" value="ECO:0007669"/>
    <property type="project" value="InterPro"/>
</dbReference>
<feature type="active site" description="Proton donor" evidence="6">
    <location>
        <position position="334"/>
    </location>
</feature>
<evidence type="ECO:0000256" key="5">
    <source>
        <dbReference type="ARBA" id="ARBA00023049"/>
    </source>
</evidence>
<organism evidence="11 12">
    <name type="scientific">Caulobacter endophyticus</name>
    <dbReference type="NCBI Taxonomy" id="2172652"/>
    <lineage>
        <taxon>Bacteria</taxon>
        <taxon>Pseudomonadati</taxon>
        <taxon>Pseudomonadota</taxon>
        <taxon>Alphaproteobacteria</taxon>
        <taxon>Caulobacterales</taxon>
        <taxon>Caulobacteraceae</taxon>
        <taxon>Caulobacter</taxon>
    </lineage>
</organism>
<feature type="binding site" evidence="7">
    <location>
        <position position="251"/>
    </location>
    <ligand>
        <name>Zn(2+)</name>
        <dbReference type="ChEBI" id="CHEBI:29105"/>
        <note>catalytic</note>
    </ligand>
</feature>
<dbReference type="InterPro" id="IPR032456">
    <property type="entry name" value="Peptidase_M48_N"/>
</dbReference>
<dbReference type="Gene3D" id="3.30.2010.10">
    <property type="entry name" value="Metalloproteases ('zincins'), catalytic domain"/>
    <property type="match status" value="1"/>
</dbReference>
<feature type="transmembrane region" description="Helical" evidence="8">
    <location>
        <begin position="34"/>
        <end position="52"/>
    </location>
</feature>
<dbReference type="PANTHER" id="PTHR10120">
    <property type="entry name" value="CAAX PRENYL PROTEASE 1"/>
    <property type="match status" value="1"/>
</dbReference>
<dbReference type="Proteomes" id="UP000245073">
    <property type="component" value="Unassembled WGS sequence"/>
</dbReference>
<dbReference type="OrthoDB" id="9781930at2"/>
<protein>
    <submittedName>
        <fullName evidence="11">Peptidase M48</fullName>
    </submittedName>
</protein>
<feature type="binding site" evidence="7">
    <location>
        <position position="330"/>
    </location>
    <ligand>
        <name>Zn(2+)</name>
        <dbReference type="ChEBI" id="CHEBI:29105"/>
        <note>catalytic</note>
    </ligand>
</feature>
<evidence type="ECO:0000313" key="11">
    <source>
        <dbReference type="EMBL" id="PVM86463.1"/>
    </source>
</evidence>
<keyword evidence="8" id="KW-1133">Transmembrane helix</keyword>
<feature type="transmembrane region" description="Helical" evidence="8">
    <location>
        <begin position="304"/>
        <end position="326"/>
    </location>
</feature>
<keyword evidence="12" id="KW-1185">Reference proteome</keyword>
<comment type="caution">
    <text evidence="11">The sequence shown here is derived from an EMBL/GenBank/DDBJ whole genome shotgun (WGS) entry which is preliminary data.</text>
</comment>
<keyword evidence="4 7" id="KW-0862">Zinc</keyword>
<dbReference type="RefSeq" id="WP_109101834.1">
    <property type="nucleotide sequence ID" value="NZ_QDKQ01000056.1"/>
</dbReference>
<feature type="active site" evidence="6">
    <location>
        <position position="252"/>
    </location>
</feature>
<dbReference type="InterPro" id="IPR001915">
    <property type="entry name" value="Peptidase_M48"/>
</dbReference>
<feature type="binding site" evidence="7">
    <location>
        <position position="255"/>
    </location>
    <ligand>
        <name>Zn(2+)</name>
        <dbReference type="ChEBI" id="CHEBI:29105"/>
        <note>catalytic</note>
    </ligand>
</feature>
<keyword evidence="2 7" id="KW-0479">Metal-binding</keyword>
<dbReference type="Pfam" id="PF16491">
    <property type="entry name" value="Peptidase_M48_N"/>
    <property type="match status" value="1"/>
</dbReference>
<evidence type="ECO:0000256" key="8">
    <source>
        <dbReference type="SAM" id="Phobius"/>
    </source>
</evidence>
<keyword evidence="3" id="KW-0378">Hydrolase</keyword>
<evidence type="ECO:0000259" key="9">
    <source>
        <dbReference type="Pfam" id="PF01435"/>
    </source>
</evidence>
<evidence type="ECO:0000313" key="12">
    <source>
        <dbReference type="Proteomes" id="UP000245073"/>
    </source>
</evidence>
<dbReference type="AlphaFoldDB" id="A0A2T9JRZ0"/>
<keyword evidence="5" id="KW-0482">Metalloprotease</keyword>
<gene>
    <name evidence="11" type="ORF">DDF67_15890</name>
</gene>
<feature type="transmembrane region" description="Helical" evidence="8">
    <location>
        <begin position="115"/>
        <end position="141"/>
    </location>
</feature>
<dbReference type="GO" id="GO:0046872">
    <property type="term" value="F:metal ion binding"/>
    <property type="evidence" value="ECO:0007669"/>
    <property type="project" value="UniProtKB-KW"/>
</dbReference>
<feature type="transmembrane region" description="Helical" evidence="8">
    <location>
        <begin position="72"/>
        <end position="95"/>
    </location>
</feature>
<reference evidence="11 12" key="1">
    <citation type="submission" date="2018-04" db="EMBL/GenBank/DDBJ databases">
        <title>The genome sequence of Caulobacter sp. 744.</title>
        <authorList>
            <person name="Gao J."/>
            <person name="Sun J."/>
        </authorList>
    </citation>
    <scope>NUCLEOTIDE SEQUENCE [LARGE SCALE GENOMIC DNA]</scope>
    <source>
        <strain evidence="11 12">774</strain>
    </source>
</reference>
<accession>A0A2T9JRZ0</accession>
<keyword evidence="1" id="KW-0645">Protease</keyword>
<feature type="domain" description="CAAX prenyl protease 1 N-terminal" evidence="10">
    <location>
        <begin position="16"/>
        <end position="177"/>
    </location>
</feature>
<keyword evidence="8" id="KW-0812">Transmembrane</keyword>
<feature type="transmembrane region" description="Helical" evidence="8">
    <location>
        <begin position="262"/>
        <end position="283"/>
    </location>
</feature>